<dbReference type="AlphaFoldDB" id="A0AAN6G738"/>
<evidence type="ECO:0000256" key="1">
    <source>
        <dbReference type="ARBA" id="ARBA00022723"/>
    </source>
</evidence>
<dbReference type="InterPro" id="IPR042448">
    <property type="entry name" value="CCNB1IP1"/>
</dbReference>
<evidence type="ECO:0000256" key="4">
    <source>
        <dbReference type="PROSITE-ProRule" id="PRU00175"/>
    </source>
</evidence>
<dbReference type="Pfam" id="PF14634">
    <property type="entry name" value="zf-RING_5"/>
    <property type="match status" value="1"/>
</dbReference>
<proteinExistence type="predicted"/>
<evidence type="ECO:0000259" key="5">
    <source>
        <dbReference type="PROSITE" id="PS50089"/>
    </source>
</evidence>
<dbReference type="PROSITE" id="PS50089">
    <property type="entry name" value="ZF_RING_2"/>
    <property type="match status" value="1"/>
</dbReference>
<dbReference type="GO" id="GO:0008270">
    <property type="term" value="F:zinc ion binding"/>
    <property type="evidence" value="ECO:0007669"/>
    <property type="project" value="UniProtKB-KW"/>
</dbReference>
<dbReference type="GO" id="GO:0000795">
    <property type="term" value="C:synaptonemal complex"/>
    <property type="evidence" value="ECO:0007669"/>
    <property type="project" value="InterPro"/>
</dbReference>
<dbReference type="PANTHER" id="PTHR14305:SF0">
    <property type="entry name" value="E3 UBIQUITIN-PROTEIN LIGASE CCNB1IP1"/>
    <property type="match status" value="1"/>
</dbReference>
<organism evidence="6 7">
    <name type="scientific">Tilletia horrida</name>
    <dbReference type="NCBI Taxonomy" id="155126"/>
    <lineage>
        <taxon>Eukaryota</taxon>
        <taxon>Fungi</taxon>
        <taxon>Dikarya</taxon>
        <taxon>Basidiomycota</taxon>
        <taxon>Ustilaginomycotina</taxon>
        <taxon>Exobasidiomycetes</taxon>
        <taxon>Tilletiales</taxon>
        <taxon>Tilletiaceae</taxon>
        <taxon>Tilletia</taxon>
    </lineage>
</organism>
<keyword evidence="1" id="KW-0479">Metal-binding</keyword>
<dbReference type="Gene3D" id="3.30.40.10">
    <property type="entry name" value="Zinc/RING finger domain, C3HC4 (zinc finger)"/>
    <property type="match status" value="1"/>
</dbReference>
<keyword evidence="2 4" id="KW-0863">Zinc-finger</keyword>
<keyword evidence="7" id="KW-1185">Reference proteome</keyword>
<dbReference type="GO" id="GO:0007131">
    <property type="term" value="P:reciprocal meiotic recombination"/>
    <property type="evidence" value="ECO:0007669"/>
    <property type="project" value="InterPro"/>
</dbReference>
<evidence type="ECO:0000256" key="3">
    <source>
        <dbReference type="ARBA" id="ARBA00022833"/>
    </source>
</evidence>
<feature type="domain" description="RING-type" evidence="5">
    <location>
        <begin position="12"/>
        <end position="50"/>
    </location>
</feature>
<dbReference type="SUPFAM" id="SSF57850">
    <property type="entry name" value="RING/U-box"/>
    <property type="match status" value="1"/>
</dbReference>
<dbReference type="InterPro" id="IPR013083">
    <property type="entry name" value="Znf_RING/FYVE/PHD"/>
</dbReference>
<dbReference type="InterPro" id="IPR001841">
    <property type="entry name" value="Znf_RING"/>
</dbReference>
<dbReference type="EMBL" id="JAPDMQ010000448">
    <property type="protein sequence ID" value="KAK0524500.1"/>
    <property type="molecule type" value="Genomic_DNA"/>
</dbReference>
<keyword evidence="3" id="KW-0862">Zinc</keyword>
<dbReference type="PANTHER" id="PTHR14305">
    <property type="entry name" value="E3 UBIQUITIN-PROTEIN LIGASE CCNB1IP1"/>
    <property type="match status" value="1"/>
</dbReference>
<evidence type="ECO:0000256" key="2">
    <source>
        <dbReference type="ARBA" id="ARBA00022771"/>
    </source>
</evidence>
<name>A0AAN6G738_9BASI</name>
<dbReference type="InterPro" id="IPR017907">
    <property type="entry name" value="Znf_RING_CS"/>
</dbReference>
<sequence length="108" mass="11856">MDDTLYCNWLKCRKPLHIHGQAVVTTCSHIFCVSCANELFGANKSCPACEATLDRPDDVVISSLNPSTDYRTSVLAGLAPSITMEVATRSISFWTYQKSQEVIAAVQL</sequence>
<dbReference type="GO" id="GO:0061630">
    <property type="term" value="F:ubiquitin protein ligase activity"/>
    <property type="evidence" value="ECO:0007669"/>
    <property type="project" value="InterPro"/>
</dbReference>
<protein>
    <recommendedName>
        <fullName evidence="5">RING-type domain-containing protein</fullName>
    </recommendedName>
</protein>
<gene>
    <name evidence="6" type="ORF">OC842_005814</name>
</gene>
<reference evidence="6" key="1">
    <citation type="journal article" date="2023" name="PhytoFront">
        <title>Draft Genome Resources of Seven Strains of Tilletia horrida, Causal Agent of Kernel Smut of Rice.</title>
        <authorList>
            <person name="Khanal S."/>
            <person name="Antony Babu S."/>
            <person name="Zhou X.G."/>
        </authorList>
    </citation>
    <scope>NUCLEOTIDE SEQUENCE</scope>
    <source>
        <strain evidence="6">TX3</strain>
    </source>
</reference>
<evidence type="ECO:0000313" key="6">
    <source>
        <dbReference type="EMBL" id="KAK0524500.1"/>
    </source>
</evidence>
<dbReference type="PROSITE" id="PS00518">
    <property type="entry name" value="ZF_RING_1"/>
    <property type="match status" value="1"/>
</dbReference>
<dbReference type="Proteomes" id="UP001176521">
    <property type="component" value="Unassembled WGS sequence"/>
</dbReference>
<comment type="caution">
    <text evidence="6">The sequence shown here is derived from an EMBL/GenBank/DDBJ whole genome shotgun (WGS) entry which is preliminary data.</text>
</comment>
<evidence type="ECO:0000313" key="7">
    <source>
        <dbReference type="Proteomes" id="UP001176521"/>
    </source>
</evidence>
<accession>A0AAN6G738</accession>